<dbReference type="OrthoDB" id="40462at2157"/>
<dbReference type="InterPro" id="IPR015797">
    <property type="entry name" value="NUDIX_hydrolase-like_dom_sf"/>
</dbReference>
<dbReference type="InterPro" id="IPR000086">
    <property type="entry name" value="NUDIX_hydrolase_dom"/>
</dbReference>
<keyword evidence="4" id="KW-1185">Reference proteome</keyword>
<organism evidence="3 4">
    <name type="scientific">Natrarchaeobaculum aegyptiacum</name>
    <dbReference type="NCBI Taxonomy" id="745377"/>
    <lineage>
        <taxon>Archaea</taxon>
        <taxon>Methanobacteriati</taxon>
        <taxon>Methanobacteriota</taxon>
        <taxon>Stenosarchaea group</taxon>
        <taxon>Halobacteria</taxon>
        <taxon>Halobacteriales</taxon>
        <taxon>Natrialbaceae</taxon>
        <taxon>Natrarchaeobaculum</taxon>
    </lineage>
</organism>
<evidence type="ECO:0000259" key="2">
    <source>
        <dbReference type="PROSITE" id="PS51462"/>
    </source>
</evidence>
<dbReference type="KEGG" id="naj:B1756_10450"/>
<dbReference type="Proteomes" id="UP000250088">
    <property type="component" value="Chromosome"/>
</dbReference>
<evidence type="ECO:0000313" key="4">
    <source>
        <dbReference type="Proteomes" id="UP000250088"/>
    </source>
</evidence>
<accession>A0A2Z2HVA7</accession>
<dbReference type="Pfam" id="PF00293">
    <property type="entry name" value="NUDIX"/>
    <property type="match status" value="1"/>
</dbReference>
<dbReference type="PRINTS" id="PR00502">
    <property type="entry name" value="NUDIXFAMILY"/>
</dbReference>
<dbReference type="GO" id="GO:0016787">
    <property type="term" value="F:hydrolase activity"/>
    <property type="evidence" value="ECO:0007669"/>
    <property type="project" value="UniProtKB-KW"/>
</dbReference>
<evidence type="ECO:0000313" key="3">
    <source>
        <dbReference type="EMBL" id="ARS90105.1"/>
    </source>
</evidence>
<dbReference type="InterPro" id="IPR020476">
    <property type="entry name" value="Nudix_hydrolase"/>
</dbReference>
<dbReference type="Gene3D" id="3.90.79.10">
    <property type="entry name" value="Nucleoside Triphosphate Pyrophosphohydrolase"/>
    <property type="match status" value="1"/>
</dbReference>
<dbReference type="GeneID" id="32894503"/>
<dbReference type="RefSeq" id="WP_086888480.1">
    <property type="nucleotide sequence ID" value="NZ_CP019893.1"/>
</dbReference>
<dbReference type="PROSITE" id="PS00893">
    <property type="entry name" value="NUDIX_BOX"/>
    <property type="match status" value="1"/>
</dbReference>
<feature type="domain" description="Nudix hydrolase" evidence="2">
    <location>
        <begin position="5"/>
        <end position="144"/>
    </location>
</feature>
<evidence type="ECO:0000256" key="1">
    <source>
        <dbReference type="ARBA" id="ARBA00022801"/>
    </source>
</evidence>
<dbReference type="SUPFAM" id="SSF55811">
    <property type="entry name" value="Nudix"/>
    <property type="match status" value="1"/>
</dbReference>
<dbReference type="PROSITE" id="PS51462">
    <property type="entry name" value="NUDIX"/>
    <property type="match status" value="1"/>
</dbReference>
<keyword evidence="1" id="KW-0378">Hydrolase</keyword>
<sequence length="152" mass="16887">MTEPTYVQKACAYVTRATGELLVFEGPGHDGLQIPKGTLEGGESPREALYREVAEETGLGTLNGVTHLTTDVWTRRRSPPKRYVRHFFHATVHEPRDRWTHTVTDGGDEHGAEFDLRWVRPATVGEFALDLDDYVRLLPSTPAVGDVASVSD</sequence>
<name>A0A2Z2HVA7_9EURY</name>
<reference evidence="4" key="1">
    <citation type="submission" date="2017-02" db="EMBL/GenBank/DDBJ databases">
        <title>Natronthermophilus aegyptiacus gen. nov.,sp. nov., an aerobic, extremely halophilic alkalithermophilic archaeon isolated from the athalassohaline Wadi An Natrun, Egypt.</title>
        <authorList>
            <person name="Zhao B."/>
        </authorList>
    </citation>
    <scope>NUCLEOTIDE SEQUENCE [LARGE SCALE GENOMIC DNA]</scope>
    <source>
        <strain evidence="4">JW/NM-HA 15</strain>
    </source>
</reference>
<dbReference type="InterPro" id="IPR020084">
    <property type="entry name" value="NUDIX_hydrolase_CS"/>
</dbReference>
<gene>
    <name evidence="3" type="ORF">B1756_10450</name>
</gene>
<protein>
    <submittedName>
        <fullName evidence="3">DNA mismatch repair protein MutT</fullName>
    </submittedName>
</protein>
<dbReference type="CDD" id="cd04663">
    <property type="entry name" value="NUDIX_Hydrolase"/>
    <property type="match status" value="1"/>
</dbReference>
<dbReference type="EMBL" id="CP019893">
    <property type="protein sequence ID" value="ARS90105.1"/>
    <property type="molecule type" value="Genomic_DNA"/>
</dbReference>
<proteinExistence type="predicted"/>
<dbReference type="AlphaFoldDB" id="A0A2Z2HVA7"/>